<dbReference type="Gene3D" id="1.20.5.1160">
    <property type="entry name" value="Vasodilator-stimulated phosphoprotein"/>
    <property type="match status" value="1"/>
</dbReference>
<evidence type="ECO:0000256" key="4">
    <source>
        <dbReference type="ARBA" id="ARBA00023172"/>
    </source>
</evidence>
<dbReference type="PANTHER" id="PTHR30563">
    <property type="entry name" value="DNA RECOMBINATION PROTEIN RMUC"/>
    <property type="match status" value="1"/>
</dbReference>
<keyword evidence="4" id="KW-0233">DNA recombination</keyword>
<dbReference type="Pfam" id="PF02646">
    <property type="entry name" value="RmuC"/>
    <property type="match status" value="1"/>
</dbReference>
<organism evidence="7 8">
    <name type="scientific">Fulvivirga sedimenti</name>
    <dbReference type="NCBI Taxonomy" id="2879465"/>
    <lineage>
        <taxon>Bacteria</taxon>
        <taxon>Pseudomonadati</taxon>
        <taxon>Bacteroidota</taxon>
        <taxon>Cytophagia</taxon>
        <taxon>Cytophagales</taxon>
        <taxon>Fulvivirgaceae</taxon>
        <taxon>Fulvivirga</taxon>
    </lineage>
</organism>
<comment type="function">
    <text evidence="1">Involved in DNA recombination.</text>
</comment>
<dbReference type="RefSeq" id="WP_225699834.1">
    <property type="nucleotide sequence ID" value="NZ_JAIXNE010000008.1"/>
</dbReference>
<feature type="coiled-coil region" evidence="5">
    <location>
        <begin position="25"/>
        <end position="185"/>
    </location>
</feature>
<dbReference type="AlphaFoldDB" id="A0A9X1HYC2"/>
<feature type="transmembrane region" description="Helical" evidence="6">
    <location>
        <begin position="6"/>
        <end position="24"/>
    </location>
</feature>
<accession>A0A9X1HYC2</accession>
<keyword evidence="8" id="KW-1185">Reference proteome</keyword>
<evidence type="ECO:0000313" key="8">
    <source>
        <dbReference type="Proteomes" id="UP001139409"/>
    </source>
</evidence>
<dbReference type="Proteomes" id="UP001139409">
    <property type="component" value="Unassembled WGS sequence"/>
</dbReference>
<evidence type="ECO:0000256" key="3">
    <source>
        <dbReference type="ARBA" id="ARBA00023054"/>
    </source>
</evidence>
<keyword evidence="3 5" id="KW-0175">Coiled coil</keyword>
<dbReference type="InterPro" id="IPR003798">
    <property type="entry name" value="DNA_recombination_RmuC"/>
</dbReference>
<name>A0A9X1HYC2_9BACT</name>
<sequence>MDVTLIAIGIVGLLIGGIVAWLWTKNRLSEEVDKERSAAENYRVRYEDALNDLEGMKKEVAGEREKVLDLNRDLSTSEANYRNLEERLKQQKEELENIREKFSLEFKNLANQIFEEKSKKFTEQNRSNIGDLLNPLKERIEKFEEKVERSSKESIQWNTALKEQLNHLKDLNQQVTKEAVNLTKALRGDSKTQGNWGEMQLEAILSKTGLEKDIHYFTEQNFKNEEGRNQRLDFIIRMPDDKYLVLDSKVSLTAYSQYFDTDDENIRKECLQKHMVSINGHIKLLSSKNYQNLYDINQPDYVMMFIANEPALTIALREDPNLYERALENNIVLVSTSTLMATLRTISYIWKQDLQNKNALEIARQAGSLYDKFTAFTDDLVKVGKNLEQTQGNYREAMKKLSEGRGNLVRKAEKLRELGAKTSKNMDNRLIDRAGDEENDDLEE</sequence>
<dbReference type="PANTHER" id="PTHR30563:SF0">
    <property type="entry name" value="DNA RECOMBINATION PROTEIN RMUC"/>
    <property type="match status" value="1"/>
</dbReference>
<evidence type="ECO:0000256" key="6">
    <source>
        <dbReference type="SAM" id="Phobius"/>
    </source>
</evidence>
<keyword evidence="6" id="KW-1133">Transmembrane helix</keyword>
<evidence type="ECO:0000313" key="7">
    <source>
        <dbReference type="EMBL" id="MCA6078972.1"/>
    </source>
</evidence>
<protein>
    <submittedName>
        <fullName evidence="7">DNA recombination protein RmuC</fullName>
    </submittedName>
</protein>
<comment type="caution">
    <text evidence="7">The sequence shown here is derived from an EMBL/GenBank/DDBJ whole genome shotgun (WGS) entry which is preliminary data.</text>
</comment>
<reference evidence="7" key="1">
    <citation type="submission" date="2021-09" db="EMBL/GenBank/DDBJ databases">
        <title>Fulvivirga sp. isolated from coastal sediment.</title>
        <authorList>
            <person name="Yu H."/>
        </authorList>
    </citation>
    <scope>NUCLEOTIDE SEQUENCE</scope>
    <source>
        <strain evidence="7">1062</strain>
    </source>
</reference>
<gene>
    <name evidence="7" type="primary">rmuC</name>
    <name evidence="7" type="ORF">LDX50_29130</name>
</gene>
<comment type="similarity">
    <text evidence="2">Belongs to the RmuC family.</text>
</comment>
<proteinExistence type="inferred from homology"/>
<keyword evidence="6" id="KW-0812">Transmembrane</keyword>
<dbReference type="EMBL" id="JAIXNE010000008">
    <property type="protein sequence ID" value="MCA6078972.1"/>
    <property type="molecule type" value="Genomic_DNA"/>
</dbReference>
<keyword evidence="6" id="KW-0472">Membrane</keyword>
<evidence type="ECO:0000256" key="2">
    <source>
        <dbReference type="ARBA" id="ARBA00009840"/>
    </source>
</evidence>
<evidence type="ECO:0000256" key="1">
    <source>
        <dbReference type="ARBA" id="ARBA00003416"/>
    </source>
</evidence>
<dbReference type="GO" id="GO:0006310">
    <property type="term" value="P:DNA recombination"/>
    <property type="evidence" value="ECO:0007669"/>
    <property type="project" value="UniProtKB-KW"/>
</dbReference>
<evidence type="ECO:0000256" key="5">
    <source>
        <dbReference type="SAM" id="Coils"/>
    </source>
</evidence>